<feature type="region of interest" description="Disordered" evidence="1">
    <location>
        <begin position="1"/>
        <end position="34"/>
    </location>
</feature>
<feature type="compositionally biased region" description="Acidic residues" evidence="1">
    <location>
        <begin position="178"/>
        <end position="189"/>
    </location>
</feature>
<name>A0ABR1K417_9AGAR</name>
<sequence>MLPKKPSDFPPAPARNTEGLGSTSVIPDTGPATSAAFSLSTGNSNDTPDALHSMFNHSSNPRFTRSALSSVGGDDNRHSHRYNNRNTYHTHTNTVSYNFGDISISNVTLSGNSNINFCFGPHEDGQVTSGSSRSHAAASTEVNIPTPMPMHRRGLRERRRGLERAGEVSYLENRVYGEVEEDESEEEEPAGYCIFS</sequence>
<organism evidence="2 3">
    <name type="scientific">Marasmiellus scandens</name>
    <dbReference type="NCBI Taxonomy" id="2682957"/>
    <lineage>
        <taxon>Eukaryota</taxon>
        <taxon>Fungi</taxon>
        <taxon>Dikarya</taxon>
        <taxon>Basidiomycota</taxon>
        <taxon>Agaricomycotina</taxon>
        <taxon>Agaricomycetes</taxon>
        <taxon>Agaricomycetidae</taxon>
        <taxon>Agaricales</taxon>
        <taxon>Marasmiineae</taxon>
        <taxon>Omphalotaceae</taxon>
        <taxon>Marasmiellus</taxon>
    </lineage>
</organism>
<feature type="compositionally biased region" description="Polar residues" evidence="1">
    <location>
        <begin position="57"/>
        <end position="69"/>
    </location>
</feature>
<evidence type="ECO:0000256" key="1">
    <source>
        <dbReference type="SAM" id="MobiDB-lite"/>
    </source>
</evidence>
<dbReference type="EMBL" id="JBANRG010000001">
    <property type="protein sequence ID" value="KAK7472305.1"/>
    <property type="molecule type" value="Genomic_DNA"/>
</dbReference>
<dbReference type="Proteomes" id="UP001498398">
    <property type="component" value="Unassembled WGS sequence"/>
</dbReference>
<comment type="caution">
    <text evidence="2">The sequence shown here is derived from an EMBL/GenBank/DDBJ whole genome shotgun (WGS) entry which is preliminary data.</text>
</comment>
<keyword evidence="3" id="KW-1185">Reference proteome</keyword>
<proteinExistence type="predicted"/>
<evidence type="ECO:0000313" key="3">
    <source>
        <dbReference type="Proteomes" id="UP001498398"/>
    </source>
</evidence>
<evidence type="ECO:0000313" key="2">
    <source>
        <dbReference type="EMBL" id="KAK7472305.1"/>
    </source>
</evidence>
<protein>
    <submittedName>
        <fullName evidence="2">Uncharacterized protein</fullName>
    </submittedName>
</protein>
<feature type="compositionally biased region" description="Polar residues" evidence="1">
    <location>
        <begin position="19"/>
        <end position="34"/>
    </location>
</feature>
<reference evidence="2 3" key="1">
    <citation type="submission" date="2024-01" db="EMBL/GenBank/DDBJ databases">
        <title>A draft genome for the cacao thread blight pathogen Marasmiellus scandens.</title>
        <authorList>
            <person name="Baruah I.K."/>
            <person name="Leung J."/>
            <person name="Bukari Y."/>
            <person name="Amoako-Attah I."/>
            <person name="Meinhardt L.W."/>
            <person name="Bailey B.A."/>
            <person name="Cohen S.P."/>
        </authorList>
    </citation>
    <scope>NUCLEOTIDE SEQUENCE [LARGE SCALE GENOMIC DNA]</scope>
    <source>
        <strain evidence="2 3">GH-19</strain>
    </source>
</reference>
<feature type="region of interest" description="Disordered" evidence="1">
    <location>
        <begin position="57"/>
        <end position="88"/>
    </location>
</feature>
<feature type="region of interest" description="Disordered" evidence="1">
    <location>
        <begin position="177"/>
        <end position="196"/>
    </location>
</feature>
<accession>A0ABR1K417</accession>
<gene>
    <name evidence="2" type="ORF">VKT23_000425</name>
</gene>